<accession>A0A0M3ARL8</accession>
<dbReference type="STRING" id="56193.YP76_14340"/>
<dbReference type="PANTHER" id="PTHR43004:SF19">
    <property type="entry name" value="BINDING MONOOXYGENASE, PUTATIVE (JCVI)-RELATED"/>
    <property type="match status" value="1"/>
</dbReference>
<dbReference type="Gene3D" id="3.40.30.120">
    <property type="match status" value="1"/>
</dbReference>
<dbReference type="PRINTS" id="PR00420">
    <property type="entry name" value="RNGMNOXGNASE"/>
</dbReference>
<keyword evidence="3" id="KW-0274">FAD</keyword>
<dbReference type="PANTHER" id="PTHR43004">
    <property type="entry name" value="TRK SYSTEM POTASSIUM UPTAKE PROTEIN"/>
    <property type="match status" value="1"/>
</dbReference>
<dbReference type="InterPro" id="IPR036188">
    <property type="entry name" value="FAD/NAD-bd_sf"/>
</dbReference>
<feature type="domain" description="FAD-binding" evidence="4">
    <location>
        <begin position="9"/>
        <end position="360"/>
    </location>
</feature>
<protein>
    <submittedName>
        <fullName evidence="5">FAD-monooxygenase</fullName>
    </submittedName>
</protein>
<keyword evidence="5" id="KW-0560">Oxidoreductase</keyword>
<keyword evidence="2" id="KW-0285">Flavoprotein</keyword>
<evidence type="ECO:0000313" key="5">
    <source>
        <dbReference type="EMBL" id="KKW91561.1"/>
    </source>
</evidence>
<dbReference type="InterPro" id="IPR050641">
    <property type="entry name" value="RIFMO-like"/>
</dbReference>
<reference evidence="5 6" key="1">
    <citation type="submission" date="2015-04" db="EMBL/GenBank/DDBJ databases">
        <title>Genome sequence of aromatic hydrocarbons-degrading Sphingobium chungbukense DJ77.</title>
        <authorList>
            <person name="Kim Y.-C."/>
            <person name="Chae J.-C."/>
        </authorList>
    </citation>
    <scope>NUCLEOTIDE SEQUENCE [LARGE SCALE GENOMIC DNA]</scope>
    <source>
        <strain evidence="5 6">DJ77</strain>
    </source>
</reference>
<evidence type="ECO:0000256" key="2">
    <source>
        <dbReference type="ARBA" id="ARBA00022630"/>
    </source>
</evidence>
<dbReference type="Proteomes" id="UP000033874">
    <property type="component" value="Unassembled WGS sequence"/>
</dbReference>
<dbReference type="GO" id="GO:0071949">
    <property type="term" value="F:FAD binding"/>
    <property type="evidence" value="ECO:0007669"/>
    <property type="project" value="InterPro"/>
</dbReference>
<dbReference type="SUPFAM" id="SSF51905">
    <property type="entry name" value="FAD/NAD(P)-binding domain"/>
    <property type="match status" value="1"/>
</dbReference>
<evidence type="ECO:0000256" key="1">
    <source>
        <dbReference type="ARBA" id="ARBA00001974"/>
    </source>
</evidence>
<organism evidence="5 6">
    <name type="scientific">Sphingobium chungbukense</name>
    <dbReference type="NCBI Taxonomy" id="56193"/>
    <lineage>
        <taxon>Bacteria</taxon>
        <taxon>Pseudomonadati</taxon>
        <taxon>Pseudomonadota</taxon>
        <taxon>Alphaproteobacteria</taxon>
        <taxon>Sphingomonadales</taxon>
        <taxon>Sphingomonadaceae</taxon>
        <taxon>Sphingobium</taxon>
    </lineage>
</organism>
<evidence type="ECO:0000313" key="6">
    <source>
        <dbReference type="Proteomes" id="UP000033874"/>
    </source>
</evidence>
<dbReference type="AlphaFoldDB" id="A0A0M3ARL8"/>
<comment type="cofactor">
    <cofactor evidence="1">
        <name>FAD</name>
        <dbReference type="ChEBI" id="CHEBI:57692"/>
    </cofactor>
</comment>
<dbReference type="NCBIfam" id="NF004780">
    <property type="entry name" value="PRK06126.1"/>
    <property type="match status" value="1"/>
</dbReference>
<dbReference type="Pfam" id="PF01494">
    <property type="entry name" value="FAD_binding_3"/>
    <property type="match status" value="1"/>
</dbReference>
<gene>
    <name evidence="5" type="ORF">YP76_14340</name>
</gene>
<keyword evidence="6" id="KW-1185">Reference proteome</keyword>
<sequence length="553" mass="61381">MESGDINPAVIIVGAGPSGLSLAVELGSRGVSCLVVERNDRTGYAPRAKNCNVRTREHFRRWGIAERLADAAPFGIDYPANVLFVTRLGGHLITRFEDAFDGNRKRDHRYSEHAQWIPQYKVEAVLLEHLRSLPCVTVEFGQELVKIAQDGSGVSAHVLNLETGTMRELSAQYLVGADGGRSTVREQVGIRMVGDYGLSRNNMTIFQAPGLADAQPHGPGIQIWQCNDEAPSFIGPMDTDDRWFFAPTGIAPDAVFSEEDVLGMIRRSTGLDLPYKILSNEIWTIHRLLAERYSSGRVFLTGDACHLHPPFGGFGMNMGICDSVDLGWKLAATVQGWGDSALLDTYEMERRPIHHYVLDEAEANHSLAPNQLAREGIEEDSPRGEQVRQEVAELIWATKRPEFYSLGVVLGYRYMDSPIIVEETSPKPWNKAIDYTPSAAPGSLAPHQWLEDGNSLYDHFGQGFTMLVLAPEARAEAGKAREQAERLHIPFEMFETSDKVVIDLYQQPLALIRPDQHVAWRGTTVPDTLMSTVTGHMFGRNRKGRAQFTQAAS</sequence>
<dbReference type="Gene3D" id="3.30.9.10">
    <property type="entry name" value="D-Amino Acid Oxidase, subunit A, domain 2"/>
    <property type="match status" value="1"/>
</dbReference>
<dbReference type="Pfam" id="PF21274">
    <property type="entry name" value="Rng_hyd_C"/>
    <property type="match status" value="1"/>
</dbReference>
<dbReference type="InterPro" id="IPR002938">
    <property type="entry name" value="FAD-bd"/>
</dbReference>
<dbReference type="RefSeq" id="WP_046764288.1">
    <property type="nucleotide sequence ID" value="NZ_LBIC01000006.1"/>
</dbReference>
<name>A0A0M3ARL8_9SPHN</name>
<proteinExistence type="predicted"/>
<comment type="caution">
    <text evidence="5">The sequence shown here is derived from an EMBL/GenBank/DDBJ whole genome shotgun (WGS) entry which is preliminary data.</text>
</comment>
<keyword evidence="5" id="KW-0503">Monooxygenase</keyword>
<dbReference type="PATRIC" id="fig|56193.3.peg.2993"/>
<dbReference type="GO" id="GO:0016709">
    <property type="term" value="F:oxidoreductase activity, acting on paired donors, with incorporation or reduction of molecular oxygen, NAD(P)H as one donor, and incorporation of one atom of oxygen"/>
    <property type="evidence" value="ECO:0007669"/>
    <property type="project" value="UniProtKB-ARBA"/>
</dbReference>
<evidence type="ECO:0000256" key="3">
    <source>
        <dbReference type="ARBA" id="ARBA00022827"/>
    </source>
</evidence>
<dbReference type="Gene3D" id="3.50.50.60">
    <property type="entry name" value="FAD/NAD(P)-binding domain"/>
    <property type="match status" value="1"/>
</dbReference>
<dbReference type="EMBL" id="LBIC01000006">
    <property type="protein sequence ID" value="KKW91561.1"/>
    <property type="molecule type" value="Genomic_DNA"/>
</dbReference>
<evidence type="ECO:0000259" key="4">
    <source>
        <dbReference type="Pfam" id="PF01494"/>
    </source>
</evidence>